<proteinExistence type="predicted"/>
<dbReference type="InterPro" id="IPR057566">
    <property type="entry name" value="TPR_TTI1_N"/>
</dbReference>
<dbReference type="AlphaFoldDB" id="A0A9P5P394"/>
<comment type="caution">
    <text evidence="2">The sequence shown here is derived from an EMBL/GenBank/DDBJ whole genome shotgun (WGS) entry which is preliminary data.</text>
</comment>
<name>A0A9P5P394_GYMJU</name>
<dbReference type="EMBL" id="JADNYJ010000002">
    <property type="protein sequence ID" value="KAF8913125.1"/>
    <property type="molecule type" value="Genomic_DNA"/>
</dbReference>
<feature type="domain" description="TTI1 N-terminal TPR" evidence="1">
    <location>
        <begin position="12"/>
        <end position="373"/>
    </location>
</feature>
<dbReference type="Proteomes" id="UP000724874">
    <property type="component" value="Unassembled WGS sequence"/>
</dbReference>
<dbReference type="PANTHER" id="PTHR18460">
    <property type="entry name" value="TEL2 INTERACTING PROTEIN 1 TTI1 FAMILY MEMBER"/>
    <property type="match status" value="1"/>
</dbReference>
<sequence>MTALDSNANTDFKKLKAICVPLLGTSRLTPASIQPTLNLLTELNRILSEIPSENLTSNLISYVFLPLSTILQRNPSSEIPNQILEKIFIALSFLCESWWWTCDVKVWEQIFMLSGAVIGGIDEKSGRKRDDETKDAAARCLISLLRPRSAEEASNRNLDPVLVEDRLTALQKDAQNPKFVPVVGQTLDSVLNAAFSFHLSLQRAVLEVTYLLIDLYLPDRLVPSVLPGVVSTMTKICLGQPQEKGWANGEIVARGLQVMQVVVTRAIGNEVCIRDGAIRRIDTLEDLVGSQSQAEPSTADKQLPYGTVRTESWLRGTATQLHIAINSISSLQSHPTPFALQSLADFSATLLRSTSLTLPQTQSLLLSFLLSLSLSEYRSVSSEARQSLKHLLLNPSDAQLSLQYTVMKNLGDNLSALQKYFNFKNLSFSHSQLKIVLYLDISRAFWQFLCDFWPTSDSKIDNLETQLDKFVPL</sequence>
<dbReference type="InterPro" id="IPR016024">
    <property type="entry name" value="ARM-type_fold"/>
</dbReference>
<gene>
    <name evidence="2" type="ORF">CPB84DRAFT_1841531</name>
</gene>
<dbReference type="PANTHER" id="PTHR18460:SF3">
    <property type="entry name" value="TELO2-INTERACTING PROTEIN 1 HOMOLOG"/>
    <property type="match status" value="1"/>
</dbReference>
<accession>A0A9P5P394</accession>
<evidence type="ECO:0000313" key="2">
    <source>
        <dbReference type="EMBL" id="KAF8913125.1"/>
    </source>
</evidence>
<keyword evidence="3" id="KW-1185">Reference proteome</keyword>
<evidence type="ECO:0000259" key="1">
    <source>
        <dbReference type="Pfam" id="PF24173"/>
    </source>
</evidence>
<dbReference type="Pfam" id="PF24173">
    <property type="entry name" value="TPR_TTI1_N"/>
    <property type="match status" value="1"/>
</dbReference>
<dbReference type="SUPFAM" id="SSF48371">
    <property type="entry name" value="ARM repeat"/>
    <property type="match status" value="1"/>
</dbReference>
<dbReference type="InterPro" id="IPR052587">
    <property type="entry name" value="TELO2-interacting_protein_1"/>
</dbReference>
<evidence type="ECO:0000313" key="3">
    <source>
        <dbReference type="Proteomes" id="UP000724874"/>
    </source>
</evidence>
<dbReference type="GO" id="GO:0005737">
    <property type="term" value="C:cytoplasm"/>
    <property type="evidence" value="ECO:0007669"/>
    <property type="project" value="TreeGrafter"/>
</dbReference>
<protein>
    <recommendedName>
        <fullName evidence="1">TTI1 N-terminal TPR domain-containing protein</fullName>
    </recommendedName>
</protein>
<organism evidence="2 3">
    <name type="scientific">Gymnopilus junonius</name>
    <name type="common">Spectacular rustgill mushroom</name>
    <name type="synonym">Gymnopilus spectabilis subsp. junonius</name>
    <dbReference type="NCBI Taxonomy" id="109634"/>
    <lineage>
        <taxon>Eukaryota</taxon>
        <taxon>Fungi</taxon>
        <taxon>Dikarya</taxon>
        <taxon>Basidiomycota</taxon>
        <taxon>Agaricomycotina</taxon>
        <taxon>Agaricomycetes</taxon>
        <taxon>Agaricomycetidae</taxon>
        <taxon>Agaricales</taxon>
        <taxon>Agaricineae</taxon>
        <taxon>Hymenogastraceae</taxon>
        <taxon>Gymnopilus</taxon>
    </lineage>
</organism>
<reference evidence="2" key="1">
    <citation type="submission" date="2020-11" db="EMBL/GenBank/DDBJ databases">
        <authorList>
            <consortium name="DOE Joint Genome Institute"/>
            <person name="Ahrendt S."/>
            <person name="Riley R."/>
            <person name="Andreopoulos W."/>
            <person name="LaButti K."/>
            <person name="Pangilinan J."/>
            <person name="Ruiz-duenas F.J."/>
            <person name="Barrasa J.M."/>
            <person name="Sanchez-Garcia M."/>
            <person name="Camarero S."/>
            <person name="Miyauchi S."/>
            <person name="Serrano A."/>
            <person name="Linde D."/>
            <person name="Babiker R."/>
            <person name="Drula E."/>
            <person name="Ayuso-Fernandez I."/>
            <person name="Pacheco R."/>
            <person name="Padilla G."/>
            <person name="Ferreira P."/>
            <person name="Barriuso J."/>
            <person name="Kellner H."/>
            <person name="Castanera R."/>
            <person name="Alfaro M."/>
            <person name="Ramirez L."/>
            <person name="Pisabarro A.G."/>
            <person name="Kuo A."/>
            <person name="Tritt A."/>
            <person name="Lipzen A."/>
            <person name="He G."/>
            <person name="Yan M."/>
            <person name="Ng V."/>
            <person name="Cullen D."/>
            <person name="Martin F."/>
            <person name="Rosso M.-N."/>
            <person name="Henrissat B."/>
            <person name="Hibbett D."/>
            <person name="Martinez A.T."/>
            <person name="Grigoriev I.V."/>
        </authorList>
    </citation>
    <scope>NUCLEOTIDE SEQUENCE</scope>
    <source>
        <strain evidence="2">AH 44721</strain>
    </source>
</reference>
<dbReference type="OrthoDB" id="49511at2759"/>